<protein>
    <submittedName>
        <fullName evidence="1">Uncharacterized protein</fullName>
    </submittedName>
</protein>
<proteinExistence type="predicted"/>
<accession>A0A0E9VIK2</accession>
<name>A0A0E9VIK2_ANGAN</name>
<organism evidence="1">
    <name type="scientific">Anguilla anguilla</name>
    <name type="common">European freshwater eel</name>
    <name type="synonym">Muraena anguilla</name>
    <dbReference type="NCBI Taxonomy" id="7936"/>
    <lineage>
        <taxon>Eukaryota</taxon>
        <taxon>Metazoa</taxon>
        <taxon>Chordata</taxon>
        <taxon>Craniata</taxon>
        <taxon>Vertebrata</taxon>
        <taxon>Euteleostomi</taxon>
        <taxon>Actinopterygii</taxon>
        <taxon>Neopterygii</taxon>
        <taxon>Teleostei</taxon>
        <taxon>Anguilliformes</taxon>
        <taxon>Anguillidae</taxon>
        <taxon>Anguilla</taxon>
    </lineage>
</organism>
<reference evidence="1" key="2">
    <citation type="journal article" date="2015" name="Fish Shellfish Immunol.">
        <title>Early steps in the European eel (Anguilla anguilla)-Vibrio vulnificus interaction in the gills: Role of the RtxA13 toxin.</title>
        <authorList>
            <person name="Callol A."/>
            <person name="Pajuelo D."/>
            <person name="Ebbesson L."/>
            <person name="Teles M."/>
            <person name="MacKenzie S."/>
            <person name="Amaro C."/>
        </authorList>
    </citation>
    <scope>NUCLEOTIDE SEQUENCE</scope>
</reference>
<dbReference type="EMBL" id="GBXM01030680">
    <property type="protein sequence ID" value="JAH77897.1"/>
    <property type="molecule type" value="Transcribed_RNA"/>
</dbReference>
<sequence length="39" mass="4288">MALSSDAVSLQYRMTVKHFHYGYTFKSAAAAQFSGKCLA</sequence>
<evidence type="ECO:0000313" key="1">
    <source>
        <dbReference type="EMBL" id="JAH77897.1"/>
    </source>
</evidence>
<dbReference type="AlphaFoldDB" id="A0A0E9VIK2"/>
<reference evidence="1" key="1">
    <citation type="submission" date="2014-11" db="EMBL/GenBank/DDBJ databases">
        <authorList>
            <person name="Amaro Gonzalez C."/>
        </authorList>
    </citation>
    <scope>NUCLEOTIDE SEQUENCE</scope>
</reference>